<dbReference type="PANTHER" id="PTHR48127">
    <property type="entry name" value="GRF-TYPE DOMAIN-CONTAINING PROTEIN"/>
    <property type="match status" value="1"/>
</dbReference>
<dbReference type="Pfam" id="PF06839">
    <property type="entry name" value="Zn_ribbon_GRF"/>
    <property type="match status" value="1"/>
</dbReference>
<organism evidence="6">
    <name type="scientific">Setaria italica</name>
    <name type="common">Foxtail millet</name>
    <name type="synonym">Panicum italicum</name>
    <dbReference type="NCBI Taxonomy" id="4555"/>
    <lineage>
        <taxon>Eukaryota</taxon>
        <taxon>Viridiplantae</taxon>
        <taxon>Streptophyta</taxon>
        <taxon>Embryophyta</taxon>
        <taxon>Tracheophyta</taxon>
        <taxon>Spermatophyta</taxon>
        <taxon>Magnoliopsida</taxon>
        <taxon>Liliopsida</taxon>
        <taxon>Poales</taxon>
        <taxon>Poaceae</taxon>
        <taxon>PACMAD clade</taxon>
        <taxon>Panicoideae</taxon>
        <taxon>Panicodae</taxon>
        <taxon>Paniceae</taxon>
        <taxon>Cenchrinae</taxon>
        <taxon>Setaria</taxon>
    </lineage>
</organism>
<keyword evidence="1" id="KW-0479">Metal-binding</keyword>
<dbReference type="AlphaFoldDB" id="A0A368SKJ8"/>
<reference evidence="6" key="2">
    <citation type="submission" date="2015-07" db="EMBL/GenBank/DDBJ databases">
        <authorList>
            <person name="Noorani M."/>
        </authorList>
    </citation>
    <scope>NUCLEOTIDE SEQUENCE</scope>
    <source>
        <strain evidence="6">Yugu1</strain>
    </source>
</reference>
<name>A0A368SKJ8_SETIT</name>
<evidence type="ECO:0000256" key="3">
    <source>
        <dbReference type="ARBA" id="ARBA00022833"/>
    </source>
</evidence>
<dbReference type="PROSITE" id="PS51999">
    <property type="entry name" value="ZF_GRF"/>
    <property type="match status" value="1"/>
</dbReference>
<accession>A0A368SKJ8</accession>
<feature type="domain" description="GRF-type" evidence="5">
    <location>
        <begin position="36"/>
        <end position="81"/>
    </location>
</feature>
<dbReference type="EMBL" id="CM003536">
    <property type="protein sequence ID" value="RCV42969.1"/>
    <property type="molecule type" value="Genomic_DNA"/>
</dbReference>
<evidence type="ECO:0000256" key="1">
    <source>
        <dbReference type="ARBA" id="ARBA00022723"/>
    </source>
</evidence>
<evidence type="ECO:0000256" key="2">
    <source>
        <dbReference type="ARBA" id="ARBA00022771"/>
    </source>
</evidence>
<evidence type="ECO:0000259" key="5">
    <source>
        <dbReference type="PROSITE" id="PS51999"/>
    </source>
</evidence>
<proteinExistence type="predicted"/>
<gene>
    <name evidence="6" type="ORF">SETIT_9G258300v2</name>
</gene>
<dbReference type="InterPro" id="IPR010666">
    <property type="entry name" value="Znf_GRF"/>
</dbReference>
<dbReference type="OrthoDB" id="678732at2759"/>
<dbReference type="GO" id="GO:0008270">
    <property type="term" value="F:zinc ion binding"/>
    <property type="evidence" value="ECO:0007669"/>
    <property type="project" value="UniProtKB-KW"/>
</dbReference>
<keyword evidence="3" id="KW-0862">Zinc</keyword>
<evidence type="ECO:0000313" key="6">
    <source>
        <dbReference type="EMBL" id="RCV42969.1"/>
    </source>
</evidence>
<sequence>MSLIRLEYKRRMGYMHYSGESDVDAPVPPSLPIPDCSYGVPAEVKQSRHPKTVGRVFYVCKWKFDPMPTAPCNFFQWIDGPDKYNPRIHLFPYYSTQLKPYHQFRRWVPSPPNPHRMTKEEKQEAVCRRVRDPSMCKCGVAAKLMCPNLGVPPKFTPFF</sequence>
<protein>
    <recommendedName>
        <fullName evidence="5">GRF-type domain-containing protein</fullName>
    </recommendedName>
</protein>
<evidence type="ECO:0000256" key="4">
    <source>
        <dbReference type="PROSITE-ProRule" id="PRU01343"/>
    </source>
</evidence>
<reference evidence="6" key="1">
    <citation type="journal article" date="2012" name="Nat. Biotechnol.">
        <title>Reference genome sequence of the model plant Setaria.</title>
        <authorList>
            <person name="Bennetzen J.L."/>
            <person name="Schmutz J."/>
            <person name="Wang H."/>
            <person name="Percifield R."/>
            <person name="Hawkins J."/>
            <person name="Pontaroli A.C."/>
            <person name="Estep M."/>
            <person name="Feng L."/>
            <person name="Vaughn J.N."/>
            <person name="Grimwood J."/>
            <person name="Jenkins J."/>
            <person name="Barry K."/>
            <person name="Lindquist E."/>
            <person name="Hellsten U."/>
            <person name="Deshpande S."/>
            <person name="Wang X."/>
            <person name="Wu X."/>
            <person name="Mitros T."/>
            <person name="Triplett J."/>
            <person name="Yang X."/>
            <person name="Ye C.Y."/>
            <person name="Mauro-Herrera M."/>
            <person name="Wang L."/>
            <person name="Li P."/>
            <person name="Sharma M."/>
            <person name="Sharma R."/>
            <person name="Ronald P.C."/>
            <person name="Panaud O."/>
            <person name="Kellogg E.A."/>
            <person name="Brutnell T.P."/>
            <person name="Doust A.N."/>
            <person name="Tuskan G.A."/>
            <person name="Rokhsar D."/>
            <person name="Devos K.M."/>
        </authorList>
    </citation>
    <scope>NUCLEOTIDE SEQUENCE [LARGE SCALE GENOMIC DNA]</scope>
    <source>
        <strain evidence="6">Yugu1</strain>
    </source>
</reference>
<keyword evidence="2 4" id="KW-0863">Zinc-finger</keyword>
<dbReference type="PANTHER" id="PTHR48127:SF1">
    <property type="entry name" value="ZINC FINGER GRF-TYPE DOMAIN-CONTAINING PROTEIN"/>
    <property type="match status" value="1"/>
</dbReference>